<feature type="transmembrane region" description="Helical" evidence="5">
    <location>
        <begin position="61"/>
        <end position="80"/>
    </location>
</feature>
<dbReference type="PANTHER" id="PTHR23514:SF13">
    <property type="entry name" value="INNER MEMBRANE PROTEIN YBJJ"/>
    <property type="match status" value="1"/>
</dbReference>
<dbReference type="InterPro" id="IPR036259">
    <property type="entry name" value="MFS_trans_sf"/>
</dbReference>
<dbReference type="CDD" id="cd17393">
    <property type="entry name" value="MFS_MosC_like"/>
    <property type="match status" value="1"/>
</dbReference>
<dbReference type="RefSeq" id="WP_343062902.1">
    <property type="nucleotide sequence ID" value="NZ_JACCAE010000001.1"/>
</dbReference>
<evidence type="ECO:0000256" key="5">
    <source>
        <dbReference type="SAM" id="Phobius"/>
    </source>
</evidence>
<dbReference type="Proteomes" id="UP000554054">
    <property type="component" value="Unassembled WGS sequence"/>
</dbReference>
<gene>
    <name evidence="6" type="ORF">BJY20_002674</name>
</gene>
<evidence type="ECO:0000256" key="4">
    <source>
        <dbReference type="ARBA" id="ARBA00023136"/>
    </source>
</evidence>
<dbReference type="Gene3D" id="1.20.1250.20">
    <property type="entry name" value="MFS general substrate transporter like domains"/>
    <property type="match status" value="2"/>
</dbReference>
<feature type="transmembrane region" description="Helical" evidence="5">
    <location>
        <begin position="321"/>
        <end position="342"/>
    </location>
</feature>
<sequence length="400" mass="40355">MTFAVNGFGFASWASRIPDIKSDLALTPGELGRTLLAGALGSVLALPMAGRIITALGAARTTIIGILVAALGLVGLGAGLDLAGRAGATALGLLVFAIGVSLWDVAMNHEGAAVEQRLGRTVMPLFHACFSGGTVLGALVATVLVALHVPVLVHLAGAGLLVLMLGLPTARAFLATGDQPTGEARATAVWGSAWLEPRTLVIGLVVLVAALTEGTANDWIAVAVTDGHQQQGWVGVLAFATFLGAMTCGRLAGVILLDRFGRVPVLRGLFALAGVGSLLVVLGSTPFAFAGIVLWGVGASLGFPVGMSAAADDPARAAARLSVVSTIGYLAFIVGPPLLGLLGDHVGVLRSLLVVGLLSLPALVAVAAVRERSFAHAVAVASAPSSLHTRSVPAHQEDHP</sequence>
<accession>A0A852VQQ5</accession>
<dbReference type="PANTHER" id="PTHR23514">
    <property type="entry name" value="BYPASS OF STOP CODON PROTEIN 6"/>
    <property type="match status" value="1"/>
</dbReference>
<evidence type="ECO:0000313" key="7">
    <source>
        <dbReference type="Proteomes" id="UP000554054"/>
    </source>
</evidence>
<feature type="transmembrane region" description="Helical" evidence="5">
    <location>
        <begin position="125"/>
        <end position="147"/>
    </location>
</feature>
<feature type="transmembrane region" description="Helical" evidence="5">
    <location>
        <begin position="232"/>
        <end position="257"/>
    </location>
</feature>
<organism evidence="6 7">
    <name type="scientific">Janibacter cremeus</name>
    <dbReference type="NCBI Taxonomy" id="1285192"/>
    <lineage>
        <taxon>Bacteria</taxon>
        <taxon>Bacillati</taxon>
        <taxon>Actinomycetota</taxon>
        <taxon>Actinomycetes</taxon>
        <taxon>Micrococcales</taxon>
        <taxon>Intrasporangiaceae</taxon>
        <taxon>Janibacter</taxon>
    </lineage>
</organism>
<dbReference type="GO" id="GO:0022857">
    <property type="term" value="F:transmembrane transporter activity"/>
    <property type="evidence" value="ECO:0007669"/>
    <property type="project" value="InterPro"/>
</dbReference>
<name>A0A852VQQ5_9MICO</name>
<dbReference type="GO" id="GO:0016020">
    <property type="term" value="C:membrane"/>
    <property type="evidence" value="ECO:0007669"/>
    <property type="project" value="UniProtKB-SubCell"/>
</dbReference>
<evidence type="ECO:0000256" key="2">
    <source>
        <dbReference type="ARBA" id="ARBA00022692"/>
    </source>
</evidence>
<keyword evidence="4 5" id="KW-0472">Membrane</keyword>
<feature type="transmembrane region" description="Helical" evidence="5">
    <location>
        <begin position="195"/>
        <end position="212"/>
    </location>
</feature>
<feature type="transmembrane region" description="Helical" evidence="5">
    <location>
        <begin position="86"/>
        <end position="105"/>
    </location>
</feature>
<evidence type="ECO:0000313" key="6">
    <source>
        <dbReference type="EMBL" id="NYF99282.1"/>
    </source>
</evidence>
<protein>
    <submittedName>
        <fullName evidence="6">MFS family permease</fullName>
    </submittedName>
</protein>
<keyword evidence="2 5" id="KW-0812">Transmembrane</keyword>
<dbReference type="AlphaFoldDB" id="A0A852VQQ5"/>
<evidence type="ECO:0000256" key="1">
    <source>
        <dbReference type="ARBA" id="ARBA00004141"/>
    </source>
</evidence>
<feature type="transmembrane region" description="Helical" evidence="5">
    <location>
        <begin position="153"/>
        <end position="174"/>
    </location>
</feature>
<dbReference type="SUPFAM" id="SSF103473">
    <property type="entry name" value="MFS general substrate transporter"/>
    <property type="match status" value="1"/>
</dbReference>
<feature type="transmembrane region" description="Helical" evidence="5">
    <location>
        <begin position="348"/>
        <end position="369"/>
    </location>
</feature>
<dbReference type="InterPro" id="IPR011701">
    <property type="entry name" value="MFS"/>
</dbReference>
<feature type="transmembrane region" description="Helical" evidence="5">
    <location>
        <begin position="264"/>
        <end position="282"/>
    </location>
</feature>
<dbReference type="InterPro" id="IPR051788">
    <property type="entry name" value="MFS_Transporter"/>
</dbReference>
<keyword evidence="3 5" id="KW-1133">Transmembrane helix</keyword>
<reference evidence="6 7" key="1">
    <citation type="submission" date="2020-07" db="EMBL/GenBank/DDBJ databases">
        <title>Sequencing the genomes of 1000 actinobacteria strains.</title>
        <authorList>
            <person name="Klenk H.-P."/>
        </authorList>
    </citation>
    <scope>NUCLEOTIDE SEQUENCE [LARGE SCALE GENOMIC DNA]</scope>
    <source>
        <strain evidence="6 7">DSM 26154</strain>
    </source>
</reference>
<comment type="subcellular location">
    <subcellularLocation>
        <location evidence="1">Membrane</location>
        <topology evidence="1">Multi-pass membrane protein</topology>
    </subcellularLocation>
</comment>
<feature type="transmembrane region" description="Helical" evidence="5">
    <location>
        <begin position="288"/>
        <end position="309"/>
    </location>
</feature>
<evidence type="ECO:0000256" key="3">
    <source>
        <dbReference type="ARBA" id="ARBA00022989"/>
    </source>
</evidence>
<keyword evidence="7" id="KW-1185">Reference proteome</keyword>
<proteinExistence type="predicted"/>
<dbReference type="EMBL" id="JACCAE010000001">
    <property type="protein sequence ID" value="NYF99282.1"/>
    <property type="molecule type" value="Genomic_DNA"/>
</dbReference>
<comment type="caution">
    <text evidence="6">The sequence shown here is derived from an EMBL/GenBank/DDBJ whole genome shotgun (WGS) entry which is preliminary data.</text>
</comment>
<dbReference type="Pfam" id="PF07690">
    <property type="entry name" value="MFS_1"/>
    <property type="match status" value="1"/>
</dbReference>